<comment type="similarity">
    <text evidence="7">Belongs to the binding-protein-dependent transport system permease family.</text>
</comment>
<protein>
    <submittedName>
        <fullName evidence="9">ABC transporter permease</fullName>
    </submittedName>
</protein>
<keyword evidence="10" id="KW-1185">Reference proteome</keyword>
<keyword evidence="6 7" id="KW-0472">Membrane</keyword>
<evidence type="ECO:0000256" key="4">
    <source>
        <dbReference type="ARBA" id="ARBA00022692"/>
    </source>
</evidence>
<dbReference type="GO" id="GO:0005886">
    <property type="term" value="C:plasma membrane"/>
    <property type="evidence" value="ECO:0007669"/>
    <property type="project" value="UniProtKB-SubCell"/>
</dbReference>
<dbReference type="Pfam" id="PF00528">
    <property type="entry name" value="BPD_transp_1"/>
    <property type="match status" value="1"/>
</dbReference>
<sequence length="306" mass="32527">MRGYALRRLAQMVPVVIGTTFLIYAMMWALPGDPLAGRCGNQPCPQSYVNRMTETYNLADPLLVQYVKYLGRIITGDLGQTFAGVPVADELLHRFPVTIQLALMAVVVEVVLGVSAGVLAAVRPGGLLDNLVLVSTLAVVSIPVFVLALLAQTVAGVRLGWFPVTWDGSAASLILPAFVLGGLSLAFVARMMRSSMVENLHADHVRTAVAKGLSPRRVILAHGARNSLIPVVTLVGADFGTLLGGAVVVEMIFNIGGVGELILHSVRDGEIGTVTVAVTLLVVLFLVVNLLVDLVYPLLDPRIRHA</sequence>
<dbReference type="PROSITE" id="PS50928">
    <property type="entry name" value="ABC_TM1"/>
    <property type="match status" value="1"/>
</dbReference>
<evidence type="ECO:0000256" key="7">
    <source>
        <dbReference type="RuleBase" id="RU363032"/>
    </source>
</evidence>
<feature type="transmembrane region" description="Helical" evidence="7">
    <location>
        <begin position="273"/>
        <end position="296"/>
    </location>
</feature>
<evidence type="ECO:0000313" key="10">
    <source>
        <dbReference type="Proteomes" id="UP000469185"/>
    </source>
</evidence>
<keyword evidence="5 7" id="KW-1133">Transmembrane helix</keyword>
<proteinExistence type="inferred from homology"/>
<dbReference type="PANTHER" id="PTHR43163:SF7">
    <property type="entry name" value="DIPEPTIDE-TRANSPORT INTEGRAL MEMBRANE PROTEIN ABC TRANSPORTER DPPB-RELATED"/>
    <property type="match status" value="1"/>
</dbReference>
<dbReference type="AlphaFoldDB" id="A0A6N9YTC2"/>
<dbReference type="Pfam" id="PF19300">
    <property type="entry name" value="BPD_transp_1_N"/>
    <property type="match status" value="1"/>
</dbReference>
<dbReference type="Proteomes" id="UP000469185">
    <property type="component" value="Unassembled WGS sequence"/>
</dbReference>
<reference evidence="9 10" key="1">
    <citation type="submission" date="2020-02" db="EMBL/GenBank/DDBJ databases">
        <authorList>
            <person name="Li X.-J."/>
            <person name="Feng X.-M."/>
        </authorList>
    </citation>
    <scope>NUCLEOTIDE SEQUENCE [LARGE SCALE GENOMIC DNA]</scope>
    <source>
        <strain evidence="9 10">CGMCC 4.7225</strain>
    </source>
</reference>
<evidence type="ECO:0000256" key="6">
    <source>
        <dbReference type="ARBA" id="ARBA00023136"/>
    </source>
</evidence>
<evidence type="ECO:0000259" key="8">
    <source>
        <dbReference type="PROSITE" id="PS50928"/>
    </source>
</evidence>
<dbReference type="GO" id="GO:0055085">
    <property type="term" value="P:transmembrane transport"/>
    <property type="evidence" value="ECO:0007669"/>
    <property type="project" value="InterPro"/>
</dbReference>
<feature type="transmembrane region" description="Helical" evidence="7">
    <location>
        <begin position="131"/>
        <end position="150"/>
    </location>
</feature>
<dbReference type="CDD" id="cd06261">
    <property type="entry name" value="TM_PBP2"/>
    <property type="match status" value="1"/>
</dbReference>
<evidence type="ECO:0000256" key="2">
    <source>
        <dbReference type="ARBA" id="ARBA00022448"/>
    </source>
</evidence>
<evidence type="ECO:0000256" key="3">
    <source>
        <dbReference type="ARBA" id="ARBA00022475"/>
    </source>
</evidence>
<dbReference type="InterPro" id="IPR035906">
    <property type="entry name" value="MetI-like_sf"/>
</dbReference>
<dbReference type="EMBL" id="JAAGOB010000016">
    <property type="protein sequence ID" value="NED98069.1"/>
    <property type="molecule type" value="Genomic_DNA"/>
</dbReference>
<feature type="transmembrane region" description="Helical" evidence="7">
    <location>
        <begin position="170"/>
        <end position="189"/>
    </location>
</feature>
<feature type="domain" description="ABC transmembrane type-1" evidence="8">
    <location>
        <begin position="95"/>
        <end position="292"/>
    </location>
</feature>
<feature type="transmembrane region" description="Helical" evidence="7">
    <location>
        <begin position="99"/>
        <end position="122"/>
    </location>
</feature>
<dbReference type="InterPro" id="IPR045621">
    <property type="entry name" value="BPD_transp_1_N"/>
</dbReference>
<name>A0A6N9YTC2_9ACTN</name>
<keyword evidence="2 7" id="KW-0813">Transport</keyword>
<keyword evidence="3" id="KW-1003">Cell membrane</keyword>
<feature type="transmembrane region" description="Helical" evidence="7">
    <location>
        <begin position="227"/>
        <end position="253"/>
    </location>
</feature>
<organism evidence="9 10">
    <name type="scientific">Phytoactinopolyspora alkaliphila</name>
    <dbReference type="NCBI Taxonomy" id="1783498"/>
    <lineage>
        <taxon>Bacteria</taxon>
        <taxon>Bacillati</taxon>
        <taxon>Actinomycetota</taxon>
        <taxon>Actinomycetes</taxon>
        <taxon>Jiangellales</taxon>
        <taxon>Jiangellaceae</taxon>
        <taxon>Phytoactinopolyspora</taxon>
    </lineage>
</organism>
<feature type="transmembrane region" description="Helical" evidence="7">
    <location>
        <begin position="12"/>
        <end position="30"/>
    </location>
</feature>
<evidence type="ECO:0000256" key="5">
    <source>
        <dbReference type="ARBA" id="ARBA00022989"/>
    </source>
</evidence>
<dbReference type="SUPFAM" id="SSF161098">
    <property type="entry name" value="MetI-like"/>
    <property type="match status" value="1"/>
</dbReference>
<dbReference type="InterPro" id="IPR000515">
    <property type="entry name" value="MetI-like"/>
</dbReference>
<comment type="caution">
    <text evidence="9">The sequence shown here is derived from an EMBL/GenBank/DDBJ whole genome shotgun (WGS) entry which is preliminary data.</text>
</comment>
<gene>
    <name evidence="9" type="ORF">G1H11_22480</name>
</gene>
<dbReference type="RefSeq" id="WP_163820860.1">
    <property type="nucleotide sequence ID" value="NZ_JAAGOB010000016.1"/>
</dbReference>
<dbReference type="Gene3D" id="1.10.3720.10">
    <property type="entry name" value="MetI-like"/>
    <property type="match status" value="1"/>
</dbReference>
<evidence type="ECO:0000313" key="9">
    <source>
        <dbReference type="EMBL" id="NED98069.1"/>
    </source>
</evidence>
<keyword evidence="4 7" id="KW-0812">Transmembrane</keyword>
<comment type="subcellular location">
    <subcellularLocation>
        <location evidence="1 7">Cell membrane</location>
        <topology evidence="1 7">Multi-pass membrane protein</topology>
    </subcellularLocation>
</comment>
<accession>A0A6N9YTC2</accession>
<evidence type="ECO:0000256" key="1">
    <source>
        <dbReference type="ARBA" id="ARBA00004651"/>
    </source>
</evidence>
<dbReference type="PANTHER" id="PTHR43163">
    <property type="entry name" value="DIPEPTIDE TRANSPORT SYSTEM PERMEASE PROTEIN DPPB-RELATED"/>
    <property type="match status" value="1"/>
</dbReference>